<dbReference type="Proteomes" id="UP001054945">
    <property type="component" value="Unassembled WGS sequence"/>
</dbReference>
<name>A0AAV4VUX3_CAEEX</name>
<evidence type="ECO:0000313" key="2">
    <source>
        <dbReference type="EMBL" id="GIY73798.1"/>
    </source>
</evidence>
<evidence type="ECO:0000313" key="3">
    <source>
        <dbReference type="Proteomes" id="UP001054945"/>
    </source>
</evidence>
<dbReference type="EMBL" id="BPLR01015122">
    <property type="protein sequence ID" value="GIY73798.1"/>
    <property type="molecule type" value="Genomic_DNA"/>
</dbReference>
<feature type="compositionally biased region" description="Basic and acidic residues" evidence="1">
    <location>
        <begin position="48"/>
        <end position="68"/>
    </location>
</feature>
<reference evidence="2 3" key="1">
    <citation type="submission" date="2021-06" db="EMBL/GenBank/DDBJ databases">
        <title>Caerostris extrusa draft genome.</title>
        <authorList>
            <person name="Kono N."/>
            <person name="Arakawa K."/>
        </authorList>
    </citation>
    <scope>NUCLEOTIDE SEQUENCE [LARGE SCALE GENOMIC DNA]</scope>
</reference>
<sequence length="94" mass="10996">MKWNLKYGPRFGRSMGVKWDEDPESDDEKEGMDEKIVCQYQPPSEKPMPSKEERAWSASKRSEGRSIPRVEQPPAVMKPVEKENKKLLYHGKFI</sequence>
<organism evidence="2 3">
    <name type="scientific">Caerostris extrusa</name>
    <name type="common">Bark spider</name>
    <name type="synonym">Caerostris bankana</name>
    <dbReference type="NCBI Taxonomy" id="172846"/>
    <lineage>
        <taxon>Eukaryota</taxon>
        <taxon>Metazoa</taxon>
        <taxon>Ecdysozoa</taxon>
        <taxon>Arthropoda</taxon>
        <taxon>Chelicerata</taxon>
        <taxon>Arachnida</taxon>
        <taxon>Araneae</taxon>
        <taxon>Araneomorphae</taxon>
        <taxon>Entelegynae</taxon>
        <taxon>Araneoidea</taxon>
        <taxon>Araneidae</taxon>
        <taxon>Caerostris</taxon>
    </lineage>
</organism>
<feature type="region of interest" description="Disordered" evidence="1">
    <location>
        <begin position="14"/>
        <end position="83"/>
    </location>
</feature>
<dbReference type="AlphaFoldDB" id="A0AAV4VUX3"/>
<evidence type="ECO:0000256" key="1">
    <source>
        <dbReference type="SAM" id="MobiDB-lite"/>
    </source>
</evidence>
<comment type="caution">
    <text evidence="2">The sequence shown here is derived from an EMBL/GenBank/DDBJ whole genome shotgun (WGS) entry which is preliminary data.</text>
</comment>
<feature type="compositionally biased region" description="Acidic residues" evidence="1">
    <location>
        <begin position="21"/>
        <end position="31"/>
    </location>
</feature>
<proteinExistence type="predicted"/>
<protein>
    <submittedName>
        <fullName evidence="2">Uncharacterized protein</fullName>
    </submittedName>
</protein>
<keyword evidence="3" id="KW-1185">Reference proteome</keyword>
<gene>
    <name evidence="2" type="primary">AVEN_14925_1</name>
    <name evidence="2" type="ORF">CEXT_569851</name>
</gene>
<accession>A0AAV4VUX3</accession>